<reference evidence="3 4" key="1">
    <citation type="submission" date="2020-08" db="EMBL/GenBank/DDBJ databases">
        <title>Plant Genome Project.</title>
        <authorList>
            <person name="Zhang R.-G."/>
        </authorList>
    </citation>
    <scope>NUCLEOTIDE SEQUENCE [LARGE SCALE GENOMIC DNA]</scope>
    <source>
        <tissue evidence="3">Rhizome</tissue>
    </source>
</reference>
<accession>A0A8J5CAE6</accession>
<name>A0A8J5CAE6_ZINOF</name>
<proteinExistence type="predicted"/>
<comment type="caution">
    <text evidence="3">The sequence shown here is derived from an EMBL/GenBank/DDBJ whole genome shotgun (WGS) entry which is preliminary data.</text>
</comment>
<evidence type="ECO:0000313" key="4">
    <source>
        <dbReference type="Proteomes" id="UP000734854"/>
    </source>
</evidence>
<organism evidence="3 4">
    <name type="scientific">Zingiber officinale</name>
    <name type="common">Ginger</name>
    <name type="synonym">Amomum zingiber</name>
    <dbReference type="NCBI Taxonomy" id="94328"/>
    <lineage>
        <taxon>Eukaryota</taxon>
        <taxon>Viridiplantae</taxon>
        <taxon>Streptophyta</taxon>
        <taxon>Embryophyta</taxon>
        <taxon>Tracheophyta</taxon>
        <taxon>Spermatophyta</taxon>
        <taxon>Magnoliopsida</taxon>
        <taxon>Liliopsida</taxon>
        <taxon>Zingiberales</taxon>
        <taxon>Zingiberaceae</taxon>
        <taxon>Zingiber</taxon>
    </lineage>
</organism>
<gene>
    <name evidence="3" type="ORF">ZIOFF_069043</name>
</gene>
<dbReference type="Proteomes" id="UP000734854">
    <property type="component" value="Unassembled WGS sequence"/>
</dbReference>
<dbReference type="InterPro" id="IPR044660">
    <property type="entry name" value="IBH1-like"/>
</dbReference>
<dbReference type="PANTHER" id="PTHR33124">
    <property type="entry name" value="TRANSCRIPTION FACTOR IBH1-LIKE 1"/>
    <property type="match status" value="1"/>
</dbReference>
<evidence type="ECO:0000256" key="1">
    <source>
        <dbReference type="ARBA" id="ARBA00023015"/>
    </source>
</evidence>
<evidence type="ECO:0000313" key="3">
    <source>
        <dbReference type="EMBL" id="KAG6471599.1"/>
    </source>
</evidence>
<dbReference type="GO" id="GO:0006355">
    <property type="term" value="P:regulation of DNA-templated transcription"/>
    <property type="evidence" value="ECO:0007669"/>
    <property type="project" value="InterPro"/>
</dbReference>
<keyword evidence="1" id="KW-0805">Transcription regulation</keyword>
<keyword evidence="2" id="KW-0804">Transcription</keyword>
<sequence>MPMATSIGLDQKIGSSVVRMSGRRRRKGILKHSTLRRRLGAGGRKQSLASSSKAVAQRLEALRSLIPQRHSGDKEEASAAADRLFEETAEYILLLRTKVAVLKRLVDVYSPGIAVKNDGDCA</sequence>
<dbReference type="OrthoDB" id="786401at2759"/>
<keyword evidence="4" id="KW-1185">Reference proteome</keyword>
<evidence type="ECO:0000256" key="2">
    <source>
        <dbReference type="ARBA" id="ARBA00023163"/>
    </source>
</evidence>
<dbReference type="AlphaFoldDB" id="A0A8J5CAE6"/>
<dbReference type="EMBL" id="JACMSC010000020">
    <property type="protein sequence ID" value="KAG6471599.1"/>
    <property type="molecule type" value="Genomic_DNA"/>
</dbReference>
<dbReference type="PANTHER" id="PTHR33124:SF57">
    <property type="entry name" value="TRANSCRIPTION FACTOR UPBEAT-LIKE PROTEIN"/>
    <property type="match status" value="1"/>
</dbReference>
<protein>
    <submittedName>
        <fullName evidence="3">Uncharacterized protein</fullName>
    </submittedName>
</protein>